<dbReference type="RefSeq" id="WP_345257673.1">
    <property type="nucleotide sequence ID" value="NZ_BAABGY010000015.1"/>
</dbReference>
<reference evidence="2" key="1">
    <citation type="journal article" date="2019" name="Int. J. Syst. Evol. Microbiol.">
        <title>The Global Catalogue of Microorganisms (GCM) 10K type strain sequencing project: providing services to taxonomists for standard genome sequencing and annotation.</title>
        <authorList>
            <consortium name="The Broad Institute Genomics Platform"/>
            <consortium name="The Broad Institute Genome Sequencing Center for Infectious Disease"/>
            <person name="Wu L."/>
            <person name="Ma J."/>
        </authorList>
    </citation>
    <scope>NUCLEOTIDE SEQUENCE [LARGE SCALE GENOMIC DNA]</scope>
    <source>
        <strain evidence="2">JCM 17919</strain>
    </source>
</reference>
<protein>
    <submittedName>
        <fullName evidence="1">Uncharacterized protein</fullName>
    </submittedName>
</protein>
<proteinExistence type="predicted"/>
<dbReference type="EMBL" id="BAABGY010000015">
    <property type="protein sequence ID" value="GAA4341456.1"/>
    <property type="molecule type" value="Genomic_DNA"/>
</dbReference>
<dbReference type="Proteomes" id="UP001501725">
    <property type="component" value="Unassembled WGS sequence"/>
</dbReference>
<evidence type="ECO:0000313" key="2">
    <source>
        <dbReference type="Proteomes" id="UP001501725"/>
    </source>
</evidence>
<keyword evidence="2" id="KW-1185">Reference proteome</keyword>
<gene>
    <name evidence="1" type="ORF">GCM10023184_39920</name>
</gene>
<organism evidence="1 2">
    <name type="scientific">Flaviaesturariibacter amylovorans</name>
    <dbReference type="NCBI Taxonomy" id="1084520"/>
    <lineage>
        <taxon>Bacteria</taxon>
        <taxon>Pseudomonadati</taxon>
        <taxon>Bacteroidota</taxon>
        <taxon>Chitinophagia</taxon>
        <taxon>Chitinophagales</taxon>
        <taxon>Chitinophagaceae</taxon>
        <taxon>Flaviaestuariibacter</taxon>
    </lineage>
</organism>
<comment type="caution">
    <text evidence="1">The sequence shown here is derived from an EMBL/GenBank/DDBJ whole genome shotgun (WGS) entry which is preliminary data.</text>
</comment>
<sequence length="79" mass="8998">MRTIDNPADIRVFRTNLGEDAQLRLVQPLLDAHPAVRKWNVDRHDVDQVLRVVVLPGTLSEEIIRLVQEAGCECEELPD</sequence>
<evidence type="ECO:0000313" key="1">
    <source>
        <dbReference type="EMBL" id="GAA4341456.1"/>
    </source>
</evidence>
<accession>A0ABP8HMS7</accession>
<name>A0ABP8HMS7_9BACT</name>